<dbReference type="SMART" id="SM00367">
    <property type="entry name" value="LRR_CC"/>
    <property type="match status" value="10"/>
</dbReference>
<dbReference type="Proteomes" id="UP001300502">
    <property type="component" value="Unassembled WGS sequence"/>
</dbReference>
<dbReference type="AlphaFoldDB" id="A0AAV9IBE9"/>
<dbReference type="Gene3D" id="3.80.10.10">
    <property type="entry name" value="Ribonuclease Inhibitor"/>
    <property type="match status" value="5"/>
</dbReference>
<dbReference type="InterPro" id="IPR006553">
    <property type="entry name" value="Leu-rich_rpt_Cys-con_subtyp"/>
</dbReference>
<evidence type="ECO:0000313" key="4">
    <source>
        <dbReference type="Proteomes" id="UP001300502"/>
    </source>
</evidence>
<protein>
    <recommendedName>
        <fullName evidence="2">Disease resistance R13L4/SHOC-2-like LRR domain-containing protein</fullName>
    </recommendedName>
</protein>
<dbReference type="Pfam" id="PF23598">
    <property type="entry name" value="LRR_14"/>
    <property type="match status" value="1"/>
</dbReference>
<comment type="caution">
    <text evidence="3">The sequence shown here is derived from an EMBL/GenBank/DDBJ whole genome shotgun (WGS) entry which is preliminary data.</text>
</comment>
<reference evidence="3 4" key="1">
    <citation type="submission" date="2022-07" db="EMBL/GenBank/DDBJ databases">
        <title>Genome-wide signatures of adaptation to extreme environments.</title>
        <authorList>
            <person name="Cho C.H."/>
            <person name="Yoon H.S."/>
        </authorList>
    </citation>
    <scope>NUCLEOTIDE SEQUENCE [LARGE SCALE GENOMIC DNA]</scope>
    <source>
        <strain evidence="3 4">108.79 E11</strain>
    </source>
</reference>
<keyword evidence="4" id="KW-1185">Reference proteome</keyword>
<dbReference type="SUPFAM" id="SSF52047">
    <property type="entry name" value="RNI-like"/>
    <property type="match status" value="2"/>
</dbReference>
<dbReference type="GO" id="GO:0019005">
    <property type="term" value="C:SCF ubiquitin ligase complex"/>
    <property type="evidence" value="ECO:0007669"/>
    <property type="project" value="TreeGrafter"/>
</dbReference>
<feature type="domain" description="Disease resistance R13L4/SHOC-2-like LRR" evidence="2">
    <location>
        <begin position="138"/>
        <end position="407"/>
    </location>
</feature>
<organism evidence="3 4">
    <name type="scientific">Galdieria yellowstonensis</name>
    <dbReference type="NCBI Taxonomy" id="3028027"/>
    <lineage>
        <taxon>Eukaryota</taxon>
        <taxon>Rhodophyta</taxon>
        <taxon>Bangiophyceae</taxon>
        <taxon>Galdieriales</taxon>
        <taxon>Galdieriaceae</taxon>
        <taxon>Galdieria</taxon>
    </lineage>
</organism>
<dbReference type="InterPro" id="IPR032675">
    <property type="entry name" value="LRR_dom_sf"/>
</dbReference>
<dbReference type="PANTHER" id="PTHR13318">
    <property type="entry name" value="PARTNER OF PAIRED, ISOFORM B-RELATED"/>
    <property type="match status" value="1"/>
</dbReference>
<keyword evidence="1" id="KW-0677">Repeat</keyword>
<gene>
    <name evidence="3" type="ORF">GAYE_SCF04G2417</name>
</gene>
<dbReference type="Pfam" id="PF13516">
    <property type="entry name" value="LRR_6"/>
    <property type="match status" value="1"/>
</dbReference>
<dbReference type="GO" id="GO:0031146">
    <property type="term" value="P:SCF-dependent proteasomal ubiquitin-dependent protein catabolic process"/>
    <property type="evidence" value="ECO:0007669"/>
    <property type="project" value="TreeGrafter"/>
</dbReference>
<evidence type="ECO:0000259" key="2">
    <source>
        <dbReference type="Pfam" id="PF23598"/>
    </source>
</evidence>
<name>A0AAV9IBE9_9RHOD</name>
<dbReference type="InterPro" id="IPR055414">
    <property type="entry name" value="LRR_R13L4/SHOC2-like"/>
</dbReference>
<dbReference type="InterPro" id="IPR001611">
    <property type="entry name" value="Leu-rich_rpt"/>
</dbReference>
<accession>A0AAV9IBE9</accession>
<sequence>MKTVASLQTITFSVIVSQWEHIPRQCIQRLPKELLTMLVERFTREKKLSFGVLKWLEGSEFQFLNLSGQGGKVNDEWMTLISSLILDKLSLNNCRQLTDEGLYKLTSSSVDLHKDSPLTGSLQELDLSGNGQLSNAGIEALSYFRALETLVLDYCCSLGNVSLSYIRELPCLKSLSLVCCDKISGSGLELLFGSRNLEFLNLSGCSRITSDALVHIGNLKNLRHLKLRCCSRIDNRALEHIGKLKSLETLELYDCVKIDDDGLKFLEKCSQMRHLCLSGTSISASGLVSLATMFMPHLESLHLTRCSHLVASPFSLALRKLSKNLKKLQLRYLYCVNEEVLRAISESFPRLESLNLTDCRHVNDSGISFLNNMPSLCILKLGGTSISDNGILLITNLLQRISELDISSCAFCSDHIMMHILNNVQCLSILDVSHNPTFTKESWRPPRHYFPERLPLKTLVLEDGGQLGERFLTSIAYLFPHLETLLLSKCCIASEDFRAFSDFRHLKHLKLFQCEVSKPINYEWMIPLKETLQYLNLSSCNFVTDDFCKVIGDLVHLESLHLKNCRSITNRALLSLYSLTQLSYLNLRGCPLLSQEYVWLLEQNLPAISMLKYDAADCTSMHQITRSCLRGYYSSSPNVYTFEEQLSRNREQRKHNSRSLFLASSSPCDVTNDEDYKNAKSVAFIRTRRRQKNSNSPCGKQSKFFLYMDSIELFEP</sequence>
<dbReference type="EMBL" id="JANCYU010000024">
    <property type="protein sequence ID" value="KAK4524516.1"/>
    <property type="molecule type" value="Genomic_DNA"/>
</dbReference>
<proteinExistence type="predicted"/>
<evidence type="ECO:0000256" key="1">
    <source>
        <dbReference type="ARBA" id="ARBA00022737"/>
    </source>
</evidence>
<evidence type="ECO:0000313" key="3">
    <source>
        <dbReference type="EMBL" id="KAK4524516.1"/>
    </source>
</evidence>